<dbReference type="SUPFAM" id="SSF46565">
    <property type="entry name" value="Chaperone J-domain"/>
    <property type="match status" value="1"/>
</dbReference>
<dbReference type="Proteomes" id="UP000887574">
    <property type="component" value="Unplaced"/>
</dbReference>
<organism evidence="1 2">
    <name type="scientific">Ditylenchus dipsaci</name>
    <dbReference type="NCBI Taxonomy" id="166011"/>
    <lineage>
        <taxon>Eukaryota</taxon>
        <taxon>Metazoa</taxon>
        <taxon>Ecdysozoa</taxon>
        <taxon>Nematoda</taxon>
        <taxon>Chromadorea</taxon>
        <taxon>Rhabditida</taxon>
        <taxon>Tylenchina</taxon>
        <taxon>Tylenchomorpha</taxon>
        <taxon>Sphaerularioidea</taxon>
        <taxon>Anguinidae</taxon>
        <taxon>Anguininae</taxon>
        <taxon>Ditylenchus</taxon>
    </lineage>
</organism>
<sequence>MKDDNKSLYEILDFQEISFAYRILSDPLDRKMYTADGLKGIELKHFLEGLPCGLGQYVFIRFFKWFLG</sequence>
<name>A0A915DVN1_9BILA</name>
<dbReference type="AlphaFoldDB" id="A0A915DVN1"/>
<protein>
    <submittedName>
        <fullName evidence="2">Uncharacterized protein</fullName>
    </submittedName>
</protein>
<dbReference type="WBParaSite" id="jg23431">
    <property type="protein sequence ID" value="jg23431"/>
    <property type="gene ID" value="jg23431"/>
</dbReference>
<keyword evidence="1" id="KW-1185">Reference proteome</keyword>
<reference evidence="2" key="1">
    <citation type="submission" date="2022-11" db="UniProtKB">
        <authorList>
            <consortium name="WormBaseParasite"/>
        </authorList>
    </citation>
    <scope>IDENTIFICATION</scope>
</reference>
<dbReference type="Gene3D" id="1.10.287.110">
    <property type="entry name" value="DnaJ domain"/>
    <property type="match status" value="1"/>
</dbReference>
<evidence type="ECO:0000313" key="2">
    <source>
        <dbReference type="WBParaSite" id="jg23431"/>
    </source>
</evidence>
<dbReference type="InterPro" id="IPR036869">
    <property type="entry name" value="J_dom_sf"/>
</dbReference>
<accession>A0A915DVN1</accession>
<proteinExistence type="predicted"/>
<evidence type="ECO:0000313" key="1">
    <source>
        <dbReference type="Proteomes" id="UP000887574"/>
    </source>
</evidence>